<keyword evidence="1" id="KW-1133">Transmembrane helix</keyword>
<dbReference type="InterPro" id="IPR022603">
    <property type="entry name" value="DUF3152"/>
</dbReference>
<dbReference type="Pfam" id="PF11350">
    <property type="entry name" value="DUF3152"/>
    <property type="match status" value="1"/>
</dbReference>
<protein>
    <recommendedName>
        <fullName evidence="2">DUF3152 domain-containing protein</fullName>
    </recommendedName>
</protein>
<dbReference type="RefSeq" id="WP_203730092.1">
    <property type="nucleotide sequence ID" value="NZ_BAAATX010000007.1"/>
</dbReference>
<reference evidence="3 4" key="1">
    <citation type="submission" date="2021-01" db="EMBL/GenBank/DDBJ databases">
        <title>Whole genome shotgun sequence of Actinoplanes durhamensis NBRC 14914.</title>
        <authorList>
            <person name="Komaki H."/>
            <person name="Tamura T."/>
        </authorList>
    </citation>
    <scope>NUCLEOTIDE SEQUENCE [LARGE SCALE GENOMIC DNA]</scope>
    <source>
        <strain evidence="3 4">NBRC 14914</strain>
    </source>
</reference>
<keyword evidence="4" id="KW-1185">Reference proteome</keyword>
<sequence>MIEEATLPVTRPPNPPDRWRRWWLALLVLTAVVASGFLAGRGLSSNAATVPTTPVTSITPSASAPMLETTTTPSAPAVDQPAVDQPAVDQLSLPGAVPSHGSGTFAYATTRGPVLGTQGKLRRFHVAVEQGSNEDLTAFASSVVSTLGNPQSWIGGGQVRLQMVPGAEKADFTVYLATRDTAGKMCLNGGTNIRINGVPYTSCRTTGKAIINLDRWRLSAKPYLYAKVPLATYRQYVVNHEVGHELGHRHEGCPKAGGPAPVMVQQTLTTRGCVPYAWPRRGNGFLTGPAR</sequence>
<name>A0ABQ3Z211_9ACTN</name>
<feature type="domain" description="DUF3152" evidence="2">
    <location>
        <begin position="96"/>
        <end position="270"/>
    </location>
</feature>
<feature type="transmembrane region" description="Helical" evidence="1">
    <location>
        <begin position="22"/>
        <end position="40"/>
    </location>
</feature>
<evidence type="ECO:0000313" key="4">
    <source>
        <dbReference type="Proteomes" id="UP000637628"/>
    </source>
</evidence>
<proteinExistence type="predicted"/>
<comment type="caution">
    <text evidence="3">The sequence shown here is derived from an EMBL/GenBank/DDBJ whole genome shotgun (WGS) entry which is preliminary data.</text>
</comment>
<evidence type="ECO:0000256" key="1">
    <source>
        <dbReference type="SAM" id="Phobius"/>
    </source>
</evidence>
<gene>
    <name evidence="3" type="ORF">Adu01nite_51910</name>
</gene>
<evidence type="ECO:0000313" key="3">
    <source>
        <dbReference type="EMBL" id="GIE03841.1"/>
    </source>
</evidence>
<dbReference type="SUPFAM" id="SSF55486">
    <property type="entry name" value="Metalloproteases ('zincins'), catalytic domain"/>
    <property type="match status" value="1"/>
</dbReference>
<keyword evidence="1" id="KW-0472">Membrane</keyword>
<accession>A0ABQ3Z211</accession>
<evidence type="ECO:0000259" key="2">
    <source>
        <dbReference type="Pfam" id="PF11350"/>
    </source>
</evidence>
<dbReference type="EMBL" id="BOML01000040">
    <property type="protein sequence ID" value="GIE03841.1"/>
    <property type="molecule type" value="Genomic_DNA"/>
</dbReference>
<keyword evidence="1" id="KW-0812">Transmembrane</keyword>
<organism evidence="3 4">
    <name type="scientific">Paractinoplanes durhamensis</name>
    <dbReference type="NCBI Taxonomy" id="113563"/>
    <lineage>
        <taxon>Bacteria</taxon>
        <taxon>Bacillati</taxon>
        <taxon>Actinomycetota</taxon>
        <taxon>Actinomycetes</taxon>
        <taxon>Micromonosporales</taxon>
        <taxon>Micromonosporaceae</taxon>
        <taxon>Paractinoplanes</taxon>
    </lineage>
</organism>
<dbReference type="Proteomes" id="UP000637628">
    <property type="component" value="Unassembled WGS sequence"/>
</dbReference>